<dbReference type="EMBL" id="LAZR01050433">
    <property type="protein sequence ID" value="KKK87367.1"/>
    <property type="molecule type" value="Genomic_DNA"/>
</dbReference>
<accession>A0A0F8Z0Z5</accession>
<gene>
    <name evidence="1" type="ORF">LCGC14_2753930</name>
</gene>
<dbReference type="AlphaFoldDB" id="A0A0F8Z0Z5"/>
<organism evidence="1">
    <name type="scientific">marine sediment metagenome</name>
    <dbReference type="NCBI Taxonomy" id="412755"/>
    <lineage>
        <taxon>unclassified sequences</taxon>
        <taxon>metagenomes</taxon>
        <taxon>ecological metagenomes</taxon>
    </lineage>
</organism>
<sequence>MDIRSVPSGGIVDGDAANLVVID</sequence>
<name>A0A0F8Z0Z5_9ZZZZ</name>
<proteinExistence type="predicted"/>
<comment type="caution">
    <text evidence="1">The sequence shown here is derived from an EMBL/GenBank/DDBJ whole genome shotgun (WGS) entry which is preliminary data.</text>
</comment>
<reference evidence="1" key="1">
    <citation type="journal article" date="2015" name="Nature">
        <title>Complex archaea that bridge the gap between prokaryotes and eukaryotes.</title>
        <authorList>
            <person name="Spang A."/>
            <person name="Saw J.H."/>
            <person name="Jorgensen S.L."/>
            <person name="Zaremba-Niedzwiedzka K."/>
            <person name="Martijn J."/>
            <person name="Lind A.E."/>
            <person name="van Eijk R."/>
            <person name="Schleper C."/>
            <person name="Guy L."/>
            <person name="Ettema T.J."/>
        </authorList>
    </citation>
    <scope>NUCLEOTIDE SEQUENCE</scope>
</reference>
<protein>
    <submittedName>
        <fullName evidence="1">Uncharacterized protein</fullName>
    </submittedName>
</protein>
<feature type="non-terminal residue" evidence="1">
    <location>
        <position position="23"/>
    </location>
</feature>
<evidence type="ECO:0000313" key="1">
    <source>
        <dbReference type="EMBL" id="KKK87367.1"/>
    </source>
</evidence>